<evidence type="ECO:0000313" key="1">
    <source>
        <dbReference type="EMBL" id="GAI62929.1"/>
    </source>
</evidence>
<sequence>VWMRNAGIAGGFGAREDGSGLARTLWLDPGLSLIMKTRAVNGVIEIYADHVNHAFRITGYEY</sequence>
<feature type="non-terminal residue" evidence="1">
    <location>
        <position position="1"/>
    </location>
</feature>
<proteinExistence type="predicted"/>
<dbReference type="AlphaFoldDB" id="X1S546"/>
<reference evidence="1" key="1">
    <citation type="journal article" date="2014" name="Front. Microbiol.">
        <title>High frequency of phylogenetically diverse reductive dehalogenase-homologous genes in deep subseafloor sedimentary metagenomes.</title>
        <authorList>
            <person name="Kawai M."/>
            <person name="Futagami T."/>
            <person name="Toyoda A."/>
            <person name="Takaki Y."/>
            <person name="Nishi S."/>
            <person name="Hori S."/>
            <person name="Arai W."/>
            <person name="Tsubouchi T."/>
            <person name="Morono Y."/>
            <person name="Uchiyama I."/>
            <person name="Ito T."/>
            <person name="Fujiyama A."/>
            <person name="Inagaki F."/>
            <person name="Takami H."/>
        </authorList>
    </citation>
    <scope>NUCLEOTIDE SEQUENCE</scope>
    <source>
        <strain evidence="1">Expedition CK06-06</strain>
    </source>
</reference>
<name>X1S546_9ZZZZ</name>
<comment type="caution">
    <text evidence="1">The sequence shown here is derived from an EMBL/GenBank/DDBJ whole genome shotgun (WGS) entry which is preliminary data.</text>
</comment>
<organism evidence="1">
    <name type="scientific">marine sediment metagenome</name>
    <dbReference type="NCBI Taxonomy" id="412755"/>
    <lineage>
        <taxon>unclassified sequences</taxon>
        <taxon>metagenomes</taxon>
        <taxon>ecological metagenomes</taxon>
    </lineage>
</organism>
<accession>X1S546</accession>
<protein>
    <submittedName>
        <fullName evidence="1">Uncharacterized protein</fullName>
    </submittedName>
</protein>
<gene>
    <name evidence="1" type="ORF">S12H4_05247</name>
</gene>
<dbReference type="EMBL" id="BARW01001713">
    <property type="protein sequence ID" value="GAI62929.1"/>
    <property type="molecule type" value="Genomic_DNA"/>
</dbReference>